<name>A0A0D7B4Y1_9AGAR</name>
<proteinExistence type="predicted"/>
<dbReference type="SUPFAM" id="SSF52047">
    <property type="entry name" value="RNI-like"/>
    <property type="match status" value="1"/>
</dbReference>
<gene>
    <name evidence="1" type="ORF">CYLTODRAFT_424524</name>
</gene>
<reference evidence="1 2" key="1">
    <citation type="journal article" date="2015" name="Fungal Genet. Biol.">
        <title>Evolution of novel wood decay mechanisms in Agaricales revealed by the genome sequences of Fistulina hepatica and Cylindrobasidium torrendii.</title>
        <authorList>
            <person name="Floudas D."/>
            <person name="Held B.W."/>
            <person name="Riley R."/>
            <person name="Nagy L.G."/>
            <person name="Koehler G."/>
            <person name="Ransdell A.S."/>
            <person name="Younus H."/>
            <person name="Chow J."/>
            <person name="Chiniquy J."/>
            <person name="Lipzen A."/>
            <person name="Tritt A."/>
            <person name="Sun H."/>
            <person name="Haridas S."/>
            <person name="LaButti K."/>
            <person name="Ohm R.A."/>
            <person name="Kues U."/>
            <person name="Blanchette R.A."/>
            <person name="Grigoriev I.V."/>
            <person name="Minto R.E."/>
            <person name="Hibbett D.S."/>
        </authorList>
    </citation>
    <scope>NUCLEOTIDE SEQUENCE [LARGE SCALE GENOMIC DNA]</scope>
    <source>
        <strain evidence="1 2">FP15055 ss-10</strain>
    </source>
</reference>
<dbReference type="AlphaFoldDB" id="A0A0D7B4Y1"/>
<dbReference type="OrthoDB" id="3221235at2759"/>
<dbReference type="STRING" id="1314674.A0A0D7B4Y1"/>
<evidence type="ECO:0000313" key="1">
    <source>
        <dbReference type="EMBL" id="KIY65214.1"/>
    </source>
</evidence>
<keyword evidence="2" id="KW-1185">Reference proteome</keyword>
<organism evidence="1 2">
    <name type="scientific">Cylindrobasidium torrendii FP15055 ss-10</name>
    <dbReference type="NCBI Taxonomy" id="1314674"/>
    <lineage>
        <taxon>Eukaryota</taxon>
        <taxon>Fungi</taxon>
        <taxon>Dikarya</taxon>
        <taxon>Basidiomycota</taxon>
        <taxon>Agaricomycotina</taxon>
        <taxon>Agaricomycetes</taxon>
        <taxon>Agaricomycetidae</taxon>
        <taxon>Agaricales</taxon>
        <taxon>Marasmiineae</taxon>
        <taxon>Physalacriaceae</taxon>
        <taxon>Cylindrobasidium</taxon>
    </lineage>
</organism>
<evidence type="ECO:0000313" key="2">
    <source>
        <dbReference type="Proteomes" id="UP000054007"/>
    </source>
</evidence>
<accession>A0A0D7B4Y1</accession>
<dbReference type="Gene3D" id="1.20.1280.50">
    <property type="match status" value="1"/>
</dbReference>
<dbReference type="EMBL" id="KN880599">
    <property type="protein sequence ID" value="KIY65214.1"/>
    <property type="molecule type" value="Genomic_DNA"/>
</dbReference>
<dbReference type="Proteomes" id="UP000054007">
    <property type="component" value="Unassembled WGS sequence"/>
</dbReference>
<feature type="non-terminal residue" evidence="1">
    <location>
        <position position="584"/>
    </location>
</feature>
<protein>
    <submittedName>
        <fullName evidence="1">Uncharacterized protein</fullName>
    </submittedName>
</protein>
<sequence>MLNPASSPIYEVPQHVLQEQDNFEDDPKFCHLTLTNAAPAELEEEALLSEISDLEKREAAIEIESARLLVLRDSYIARIDQELTLTQISQERIASAIAARKRVLSPVRRLPAEILQLIFLFTLESVPQQMFDDDFGWWKFTTPCYTLLPLQLVCHQWRNTVVDFPQLWSTIYTQFPVFDNTHWQAEDSNLISRIRLHLYRSKSCPLSIALYPRARQHDTVPSDLIAILLPHAPRITALHLFLEYSQICDLSTFAKELRSLTILTIANTTFEREDESADQEFEPQSLFEACTRLQHVNFRDVRYPSARIALPKTSVTSISATHPYLPDGKFYTGTTATEIHGILRDYPNLQHLLFTMEDDHRYLDEWNMVIAHNLVSLDITHFPRAETQVQDVLDKLTAPSLTEFRLAAEPGLDSSDRSELFSSILDMLERSNCPLQHFEYHSTYILPAHVTRLLQCTGPTLEYLALEDTASCERGMMTALVSALYMREQDMPAPHLRHLSVVGPVSIDRGTGEQFYVDSFIAMVLMRQSIAPLRRLHVGWGPGGSDGYLLDDVKEGLQRLRKMLEWFTLNGGLDFTCYCRFVQD</sequence>